<protein>
    <submittedName>
        <fullName evidence="4">GAF domain-containing protein</fullName>
    </submittedName>
</protein>
<dbReference type="Proteomes" id="UP001185863">
    <property type="component" value="Unassembled WGS sequence"/>
</dbReference>
<dbReference type="PIRSF" id="PIRSF036625">
    <property type="entry name" value="GAF_ANTAR"/>
    <property type="match status" value="1"/>
</dbReference>
<dbReference type="InterPro" id="IPR029016">
    <property type="entry name" value="GAF-like_dom_sf"/>
</dbReference>
<dbReference type="InterPro" id="IPR003018">
    <property type="entry name" value="GAF"/>
</dbReference>
<evidence type="ECO:0000313" key="4">
    <source>
        <dbReference type="EMBL" id="MDV7268135.1"/>
    </source>
</evidence>
<evidence type="ECO:0000256" key="2">
    <source>
        <dbReference type="ARBA" id="ARBA00023163"/>
    </source>
</evidence>
<keyword evidence="2" id="KW-0804">Transcription</keyword>
<dbReference type="InterPro" id="IPR012074">
    <property type="entry name" value="GAF_ANTAR"/>
</dbReference>
<accession>A0AAE4V4B5</accession>
<dbReference type="RefSeq" id="WP_317744921.1">
    <property type="nucleotide sequence ID" value="NZ_JAWLUP010000133.1"/>
</dbReference>
<dbReference type="InterPro" id="IPR036388">
    <property type="entry name" value="WH-like_DNA-bd_sf"/>
</dbReference>
<comment type="caution">
    <text evidence="4">The sequence shown here is derived from an EMBL/GenBank/DDBJ whole genome shotgun (WGS) entry which is preliminary data.</text>
</comment>
<dbReference type="Pfam" id="PF13185">
    <property type="entry name" value="GAF_2"/>
    <property type="match status" value="1"/>
</dbReference>
<dbReference type="Pfam" id="PF03861">
    <property type="entry name" value="ANTAR"/>
    <property type="match status" value="1"/>
</dbReference>
<dbReference type="SMART" id="SM01012">
    <property type="entry name" value="ANTAR"/>
    <property type="match status" value="1"/>
</dbReference>
<name>A0AAE4V4B5_9NOCA</name>
<feature type="domain" description="ANTAR" evidence="3">
    <location>
        <begin position="179"/>
        <end position="234"/>
    </location>
</feature>
<keyword evidence="1" id="KW-0805">Transcription regulation</keyword>
<evidence type="ECO:0000259" key="3">
    <source>
        <dbReference type="SMART" id="SM01012"/>
    </source>
</evidence>
<sequence>MLEDVPDATSHLVDALSAITAQLVDDSSDSGSTLYQIAGTCVNVLEADAAGIMVVDPRGGVAVVAASDERARLVELLQTQIDQGPCIDCMRTSEIVEASDLHEITGRWPDFTSAVLEAGYRSVLAVPMRLDGRTVGGLNLLYTRTEGISAHDRGWSVILARLAVLGLTQEVGEPRTGRLAERTMSLLNDRVHVGHATGLVAGTLGIAPAAACAALEDYAQGNGVALRDVAHRITEGTVRPAELLVRQS</sequence>
<dbReference type="Gene3D" id="3.30.450.40">
    <property type="match status" value="1"/>
</dbReference>
<proteinExistence type="predicted"/>
<dbReference type="SUPFAM" id="SSF55781">
    <property type="entry name" value="GAF domain-like"/>
    <property type="match status" value="1"/>
</dbReference>
<dbReference type="Gene3D" id="1.10.10.10">
    <property type="entry name" value="Winged helix-like DNA-binding domain superfamily/Winged helix DNA-binding domain"/>
    <property type="match status" value="1"/>
</dbReference>
<dbReference type="EMBL" id="JAWLUP010000133">
    <property type="protein sequence ID" value="MDV7268135.1"/>
    <property type="molecule type" value="Genomic_DNA"/>
</dbReference>
<dbReference type="InterPro" id="IPR005561">
    <property type="entry name" value="ANTAR"/>
</dbReference>
<evidence type="ECO:0000313" key="5">
    <source>
        <dbReference type="Proteomes" id="UP001185863"/>
    </source>
</evidence>
<dbReference type="AlphaFoldDB" id="A0AAE4V4B5"/>
<gene>
    <name evidence="4" type="ORF">R4315_26820</name>
</gene>
<dbReference type="GO" id="GO:0003723">
    <property type="term" value="F:RNA binding"/>
    <property type="evidence" value="ECO:0007669"/>
    <property type="project" value="InterPro"/>
</dbReference>
<evidence type="ECO:0000256" key="1">
    <source>
        <dbReference type="ARBA" id="ARBA00023015"/>
    </source>
</evidence>
<organism evidence="4 5">
    <name type="scientific">Rhodococcus oxybenzonivorans</name>
    <dbReference type="NCBI Taxonomy" id="1990687"/>
    <lineage>
        <taxon>Bacteria</taxon>
        <taxon>Bacillati</taxon>
        <taxon>Actinomycetota</taxon>
        <taxon>Actinomycetes</taxon>
        <taxon>Mycobacteriales</taxon>
        <taxon>Nocardiaceae</taxon>
        <taxon>Rhodococcus</taxon>
    </lineage>
</organism>
<reference evidence="4" key="1">
    <citation type="submission" date="2023-10" db="EMBL/GenBank/DDBJ databases">
        <title>Development of a sustainable strategy for remediation of hydrocarbon-contaminated territories based on the waste exchange concept.</title>
        <authorList>
            <person name="Krivoruchko A."/>
        </authorList>
    </citation>
    <scope>NUCLEOTIDE SEQUENCE</scope>
    <source>
        <strain evidence="4">IEGM 68</strain>
    </source>
</reference>